<feature type="compositionally biased region" description="Gly residues" evidence="1">
    <location>
        <begin position="78"/>
        <end position="96"/>
    </location>
</feature>
<sequence>MHSEPAIESRVTRGRRRKRGNESAEGPVFVDNSGRRARLLRRIGLLLGVVCLGYAAVLGAAFMGWGTSLTPSQLLPFAGGGPGGGRPQDGGPGGPGAAPPSGAPSAPPQVTEEGAAGSGTSPSTTSPSTTSPSASASAAAGAGAN</sequence>
<keyword evidence="2" id="KW-1133">Transmembrane helix</keyword>
<protein>
    <submittedName>
        <fullName evidence="3">Uncharacterized protein</fullName>
    </submittedName>
</protein>
<feature type="region of interest" description="Disordered" evidence="1">
    <location>
        <begin position="71"/>
        <end position="145"/>
    </location>
</feature>
<keyword evidence="4" id="KW-1185">Reference proteome</keyword>
<feature type="compositionally biased region" description="Basic and acidic residues" evidence="1">
    <location>
        <begin position="1"/>
        <end position="11"/>
    </location>
</feature>
<organism evidence="3 4">
    <name type="scientific">Streptomyces purpurascens</name>
    <dbReference type="NCBI Taxonomy" id="1924"/>
    <lineage>
        <taxon>Bacteria</taxon>
        <taxon>Bacillati</taxon>
        <taxon>Actinomycetota</taxon>
        <taxon>Actinomycetes</taxon>
        <taxon>Kitasatosporales</taxon>
        <taxon>Streptomycetaceae</taxon>
        <taxon>Streptomyces</taxon>
    </lineage>
</organism>
<evidence type="ECO:0000256" key="1">
    <source>
        <dbReference type="SAM" id="MobiDB-lite"/>
    </source>
</evidence>
<feature type="compositionally biased region" description="Low complexity" evidence="1">
    <location>
        <begin position="114"/>
        <end position="145"/>
    </location>
</feature>
<feature type="region of interest" description="Disordered" evidence="1">
    <location>
        <begin position="1"/>
        <end position="29"/>
    </location>
</feature>
<dbReference type="EMBL" id="CP108341">
    <property type="protein sequence ID" value="WTW29153.1"/>
    <property type="molecule type" value="Genomic_DNA"/>
</dbReference>
<keyword evidence="2" id="KW-0472">Membrane</keyword>
<reference evidence="3 4" key="1">
    <citation type="submission" date="2022-10" db="EMBL/GenBank/DDBJ databases">
        <title>The complete genomes of actinobacterial strains from the NBC collection.</title>
        <authorList>
            <person name="Joergensen T.S."/>
            <person name="Alvarez Arevalo M."/>
            <person name="Sterndorff E.B."/>
            <person name="Faurdal D."/>
            <person name="Vuksanovic O."/>
            <person name="Mourched A.-S."/>
            <person name="Charusanti P."/>
            <person name="Shaw S."/>
            <person name="Blin K."/>
            <person name="Weber T."/>
        </authorList>
    </citation>
    <scope>NUCLEOTIDE SEQUENCE [LARGE SCALE GENOMIC DNA]</scope>
    <source>
        <strain evidence="3 4">NBC_00017</strain>
    </source>
</reference>
<proteinExistence type="predicted"/>
<gene>
    <name evidence="3" type="ORF">OHU35_25220</name>
</gene>
<feature type="transmembrane region" description="Helical" evidence="2">
    <location>
        <begin position="43"/>
        <end position="65"/>
    </location>
</feature>
<dbReference type="RefSeq" id="WP_405506990.1">
    <property type="nucleotide sequence ID" value="NZ_CP108341.1"/>
</dbReference>
<feature type="compositionally biased region" description="Pro residues" evidence="1">
    <location>
        <begin position="97"/>
        <end position="107"/>
    </location>
</feature>
<accession>A0ABZ1MPV5</accession>
<keyword evidence="2" id="KW-0812">Transmembrane</keyword>
<evidence type="ECO:0000256" key="2">
    <source>
        <dbReference type="SAM" id="Phobius"/>
    </source>
</evidence>
<name>A0ABZ1MPV5_STREF</name>
<evidence type="ECO:0000313" key="3">
    <source>
        <dbReference type="EMBL" id="WTW29153.1"/>
    </source>
</evidence>
<evidence type="ECO:0000313" key="4">
    <source>
        <dbReference type="Proteomes" id="UP001621512"/>
    </source>
</evidence>
<dbReference type="Proteomes" id="UP001621512">
    <property type="component" value="Chromosome"/>
</dbReference>